<proteinExistence type="predicted"/>
<reference evidence="3 4" key="1">
    <citation type="submission" date="2019-08" db="EMBL/GenBank/DDBJ databases">
        <authorList>
            <person name="Peeters C."/>
        </authorList>
    </citation>
    <scope>NUCLEOTIDE SEQUENCE [LARGE SCALE GENOMIC DNA]</scope>
    <source>
        <strain evidence="3 4">LMG 31121</strain>
    </source>
</reference>
<accession>A0A5E5ARL0</accession>
<protein>
    <submittedName>
        <fullName evidence="3">Lipoprotein</fullName>
    </submittedName>
</protein>
<evidence type="ECO:0000313" key="3">
    <source>
        <dbReference type="EMBL" id="VVE74730.1"/>
    </source>
</evidence>
<keyword evidence="2" id="KW-0812">Transmembrane</keyword>
<evidence type="ECO:0000256" key="1">
    <source>
        <dbReference type="SAM" id="MobiDB-lite"/>
    </source>
</evidence>
<evidence type="ECO:0000313" key="4">
    <source>
        <dbReference type="Proteomes" id="UP000335538"/>
    </source>
</evidence>
<feature type="compositionally biased region" description="Basic and acidic residues" evidence="1">
    <location>
        <begin position="17"/>
        <end position="27"/>
    </location>
</feature>
<gene>
    <name evidence="3" type="ORF">PSP31121_00309</name>
</gene>
<dbReference type="EMBL" id="CABPSR010000001">
    <property type="protein sequence ID" value="VVE74730.1"/>
    <property type="molecule type" value="Genomic_DNA"/>
</dbReference>
<feature type="region of interest" description="Disordered" evidence="1">
    <location>
        <begin position="1"/>
        <end position="58"/>
    </location>
</feature>
<feature type="transmembrane region" description="Helical" evidence="2">
    <location>
        <begin position="67"/>
        <end position="88"/>
    </location>
</feature>
<keyword evidence="2" id="KW-0472">Membrane</keyword>
<dbReference type="InterPro" id="IPR046613">
    <property type="entry name" value="DUF6726"/>
</dbReference>
<dbReference type="Pfam" id="PF20487">
    <property type="entry name" value="DUF6726"/>
    <property type="match status" value="1"/>
</dbReference>
<name>A0A5E5ARL0_9BURK</name>
<keyword evidence="2" id="KW-1133">Transmembrane helix</keyword>
<dbReference type="AlphaFoldDB" id="A0A5E5ARL0"/>
<evidence type="ECO:0000256" key="2">
    <source>
        <dbReference type="SAM" id="Phobius"/>
    </source>
</evidence>
<dbReference type="Proteomes" id="UP000335538">
    <property type="component" value="Unassembled WGS sequence"/>
</dbReference>
<organism evidence="3 4">
    <name type="scientific">Pandoraea sputorum</name>
    <dbReference type="NCBI Taxonomy" id="93222"/>
    <lineage>
        <taxon>Bacteria</taxon>
        <taxon>Pseudomonadati</taxon>
        <taxon>Pseudomonadota</taxon>
        <taxon>Betaproteobacteria</taxon>
        <taxon>Burkholderiales</taxon>
        <taxon>Burkholderiaceae</taxon>
        <taxon>Pandoraea</taxon>
    </lineage>
</organism>
<keyword evidence="3" id="KW-0449">Lipoprotein</keyword>
<sequence length="119" mass="12538">MTTLHTMSRKAIATPHAHTDHTDHTARTIEASDAFSTRQPRHSLGSDDSDLDGRRASKPAPRNLRRWWALFAILPFVTSVAGCGLLAAPCRVVSAGLKIIPGVGGALATPTDACAAAID</sequence>